<keyword evidence="2" id="KW-1133">Transmembrane helix</keyword>
<dbReference type="AlphaFoldDB" id="A0AA41QFV0"/>
<comment type="caution">
    <text evidence="4">The sequence shown here is derived from an EMBL/GenBank/DDBJ whole genome shotgun (WGS) entry which is preliminary data.</text>
</comment>
<evidence type="ECO:0000256" key="2">
    <source>
        <dbReference type="SAM" id="Phobius"/>
    </source>
</evidence>
<keyword evidence="2" id="KW-0472">Membrane</keyword>
<dbReference type="Gene3D" id="2.40.128.110">
    <property type="entry name" value="Lipid/polyisoprenoid-binding, YceI-like"/>
    <property type="match status" value="1"/>
</dbReference>
<evidence type="ECO:0000256" key="1">
    <source>
        <dbReference type="ARBA" id="ARBA00008812"/>
    </source>
</evidence>
<evidence type="ECO:0000313" key="4">
    <source>
        <dbReference type="EMBL" id="MCF4122695.1"/>
    </source>
</evidence>
<dbReference type="InterPro" id="IPR036761">
    <property type="entry name" value="TTHA0802/YceI-like_sf"/>
</dbReference>
<dbReference type="RefSeq" id="WP_236090492.1">
    <property type="nucleotide sequence ID" value="NZ_JAKGSG010000046.1"/>
</dbReference>
<organism evidence="4 5">
    <name type="scientific">Antribacter soli</name>
    <dbReference type="NCBI Taxonomy" id="2910976"/>
    <lineage>
        <taxon>Bacteria</taxon>
        <taxon>Bacillati</taxon>
        <taxon>Actinomycetota</taxon>
        <taxon>Actinomycetes</taxon>
        <taxon>Micrococcales</taxon>
        <taxon>Promicromonosporaceae</taxon>
        <taxon>Antribacter</taxon>
    </lineage>
</organism>
<comment type="similarity">
    <text evidence="1">Belongs to the UPF0312 family.</text>
</comment>
<evidence type="ECO:0000313" key="5">
    <source>
        <dbReference type="Proteomes" id="UP001165405"/>
    </source>
</evidence>
<accession>A0AA41QFV0</accession>
<dbReference type="SMART" id="SM00867">
    <property type="entry name" value="YceI"/>
    <property type="match status" value="1"/>
</dbReference>
<evidence type="ECO:0000259" key="3">
    <source>
        <dbReference type="SMART" id="SM00867"/>
    </source>
</evidence>
<keyword evidence="5" id="KW-1185">Reference proteome</keyword>
<dbReference type="Proteomes" id="UP001165405">
    <property type="component" value="Unassembled WGS sequence"/>
</dbReference>
<dbReference type="Pfam" id="PF04264">
    <property type="entry name" value="YceI"/>
    <property type="match status" value="1"/>
</dbReference>
<dbReference type="PANTHER" id="PTHR34406">
    <property type="entry name" value="PROTEIN YCEI"/>
    <property type="match status" value="1"/>
</dbReference>
<dbReference type="PANTHER" id="PTHR34406:SF1">
    <property type="entry name" value="PROTEIN YCEI"/>
    <property type="match status" value="1"/>
</dbReference>
<reference evidence="4" key="1">
    <citation type="submission" date="2022-01" db="EMBL/GenBank/DDBJ databases">
        <title>Antribacter sp. nov., isolated from Guizhou of China.</title>
        <authorList>
            <person name="Chengliang C."/>
            <person name="Ya Z."/>
        </authorList>
    </citation>
    <scope>NUCLEOTIDE SEQUENCE</scope>
    <source>
        <strain evidence="4">KLBMP 9083</strain>
    </source>
</reference>
<keyword evidence="2" id="KW-0812">Transmembrane</keyword>
<dbReference type="SUPFAM" id="SSF101874">
    <property type="entry name" value="YceI-like"/>
    <property type="match status" value="1"/>
</dbReference>
<dbReference type="InterPro" id="IPR007372">
    <property type="entry name" value="Lipid/polyisoprenoid-bd_YceI"/>
</dbReference>
<sequence length="237" mass="24286">MSAPAPADPTSTPGRRPGRIIVWAIVAVVVLVALVFGATRLYASQQTGDDVAAPAVGTEAPVTAEPDELDGTYTVGDGSEAGYRVDEVLAGQDVTVVGRTQTVTGSATIAEGQLTEATIEVDMASIETDESQRDAQFQSILGTGEFPAATFELASPVDVSAVADGETITVEAPGTMTIMGTSQDVTATLQVRLTEGGAEVSAQIPVVFADYGVTAPDLGFVTVEDDGFVEAELTLTS</sequence>
<proteinExistence type="inferred from homology"/>
<dbReference type="EMBL" id="JAKGSG010000046">
    <property type="protein sequence ID" value="MCF4122695.1"/>
    <property type="molecule type" value="Genomic_DNA"/>
</dbReference>
<feature type="transmembrane region" description="Helical" evidence="2">
    <location>
        <begin position="20"/>
        <end position="38"/>
    </location>
</feature>
<protein>
    <submittedName>
        <fullName evidence="4">YceI family protein</fullName>
    </submittedName>
</protein>
<feature type="domain" description="Lipid/polyisoprenoid-binding YceI-like" evidence="3">
    <location>
        <begin position="72"/>
        <end position="236"/>
    </location>
</feature>
<name>A0AA41QFV0_9MICO</name>
<gene>
    <name evidence="4" type="ORF">L1785_17080</name>
</gene>